<keyword evidence="6" id="KW-0592">Phosphate transport</keyword>
<dbReference type="STRING" id="1266370.NITGR_550014"/>
<feature type="transmembrane region" description="Helical" evidence="6">
    <location>
        <begin position="299"/>
        <end position="318"/>
    </location>
</feature>
<feature type="transmembrane region" description="Helical" evidence="6">
    <location>
        <begin position="213"/>
        <end position="232"/>
    </location>
</feature>
<evidence type="ECO:0000313" key="8">
    <source>
        <dbReference type="Proteomes" id="UP000011704"/>
    </source>
</evidence>
<comment type="similarity">
    <text evidence="6">Belongs to the inorganic phosphate transporter (PiT) (TC 2.A.20) family.</text>
</comment>
<feature type="transmembrane region" description="Helical" evidence="6">
    <location>
        <begin position="85"/>
        <end position="106"/>
    </location>
</feature>
<evidence type="ECO:0000256" key="3">
    <source>
        <dbReference type="ARBA" id="ARBA00022692"/>
    </source>
</evidence>
<evidence type="ECO:0000256" key="1">
    <source>
        <dbReference type="ARBA" id="ARBA00004141"/>
    </source>
</evidence>
<feature type="transmembrane region" description="Helical" evidence="6">
    <location>
        <begin position="252"/>
        <end position="267"/>
    </location>
</feature>
<evidence type="ECO:0000256" key="5">
    <source>
        <dbReference type="ARBA" id="ARBA00023136"/>
    </source>
</evidence>
<dbReference type="InParanoid" id="M1YZT8"/>
<organism evidence="7 8">
    <name type="scientific">Nitrospina gracilis (strain 3/211)</name>
    <dbReference type="NCBI Taxonomy" id="1266370"/>
    <lineage>
        <taxon>Bacteria</taxon>
        <taxon>Pseudomonadati</taxon>
        <taxon>Nitrospinota/Tectimicrobiota group</taxon>
        <taxon>Nitrospinota</taxon>
        <taxon>Nitrospinia</taxon>
        <taxon>Nitrospinales</taxon>
        <taxon>Nitrospinaceae</taxon>
        <taxon>Nitrospina</taxon>
    </lineage>
</organism>
<name>M1YZT8_NITG3</name>
<feature type="transmembrane region" description="Helical" evidence="6">
    <location>
        <begin position="112"/>
        <end position="130"/>
    </location>
</feature>
<evidence type="ECO:0000313" key="7">
    <source>
        <dbReference type="EMBL" id="CCQ91012.1"/>
    </source>
</evidence>
<feature type="transmembrane region" description="Helical" evidence="6">
    <location>
        <begin position="142"/>
        <end position="163"/>
    </location>
</feature>
<keyword evidence="5 6" id="KW-0472">Membrane</keyword>
<dbReference type="AlphaFoldDB" id="M1YZT8"/>
<dbReference type="Proteomes" id="UP000011704">
    <property type="component" value="Unassembled WGS sequence"/>
</dbReference>
<feature type="transmembrane region" description="Helical" evidence="6">
    <location>
        <begin position="390"/>
        <end position="411"/>
    </location>
</feature>
<feature type="transmembrane region" description="Helical" evidence="6">
    <location>
        <begin position="183"/>
        <end position="201"/>
    </location>
</feature>
<accession>M1YZT8</accession>
<sequence length="416" mass="44103">MDLGTFLLAFAILACVYMACNIGANDVANAMGTSVGARSLTFRQAVLVAAVAEFAGALLVGGHVSDTVRKGMVDPSLFVDQPMDLVLGMIAALVAAAIWLHVASYLGWPVSTTHSIIGAVVGFGLVARGMEAVKWAKVSSVVLSWIVSPVMGGIVAFLIFRFITVKIFDKHNAVASAKRVVPFLVFLVFVILANSMVYKGLKNLHLNLGFTRALTISLIVGAIAFVIAKSLVQKVAVPPADDINRQFQTTEYIFKFLQIITAFYVAFAHGANDVANAVGPLAAVVSILNDGAIHMKVEMPIWILAMGGTGIVFGLLIWGARVMETVGKRITEITPSRGFSAEFGAATVVLVCSKMGLPISTTHTLVGSVIGVGLARGLASLNLNIIKQIVVSWFATVPFTAVLAMMLYEILTMFLG</sequence>
<reference evidence="7 8" key="1">
    <citation type="journal article" date="2013" name="Front. Microbiol.">
        <title>The genome of Nitrospina gracilis illuminates the metabolism and evolution of the major marine nitrite oxidizer.</title>
        <authorList>
            <person name="Luecker S."/>
            <person name="Nowka B."/>
            <person name="Rattei T."/>
            <person name="Spieck E."/>
            <person name="and Daims H."/>
        </authorList>
    </citation>
    <scope>NUCLEOTIDE SEQUENCE [LARGE SCALE GENOMIC DNA]</scope>
    <source>
        <strain evidence="7 8">3/211</strain>
    </source>
</reference>
<dbReference type="HOGENOM" id="CLU_015355_3_3_0"/>
<gene>
    <name evidence="7" type="ORF">NITGR_550014</name>
</gene>
<dbReference type="GO" id="GO:0035435">
    <property type="term" value="P:phosphate ion transmembrane transport"/>
    <property type="evidence" value="ECO:0007669"/>
    <property type="project" value="TreeGrafter"/>
</dbReference>
<dbReference type="GO" id="GO:0005315">
    <property type="term" value="F:phosphate transmembrane transporter activity"/>
    <property type="evidence" value="ECO:0007669"/>
    <property type="project" value="InterPro"/>
</dbReference>
<keyword evidence="4 6" id="KW-1133">Transmembrane helix</keyword>
<dbReference type="GO" id="GO:0016020">
    <property type="term" value="C:membrane"/>
    <property type="evidence" value="ECO:0007669"/>
    <property type="project" value="UniProtKB-SubCell"/>
</dbReference>
<dbReference type="PANTHER" id="PTHR11101:SF80">
    <property type="entry name" value="PHOSPHATE TRANSPORTER"/>
    <property type="match status" value="1"/>
</dbReference>
<dbReference type="FunCoup" id="M1YZT8">
    <property type="interactions" value="419"/>
</dbReference>
<evidence type="ECO:0000256" key="2">
    <source>
        <dbReference type="ARBA" id="ARBA00022448"/>
    </source>
</evidence>
<keyword evidence="3 6" id="KW-0812">Transmembrane</keyword>
<dbReference type="EMBL" id="CAQJ01000061">
    <property type="protein sequence ID" value="CCQ91012.1"/>
    <property type="molecule type" value="Genomic_DNA"/>
</dbReference>
<dbReference type="PANTHER" id="PTHR11101">
    <property type="entry name" value="PHOSPHATE TRANSPORTER"/>
    <property type="match status" value="1"/>
</dbReference>
<protein>
    <recommendedName>
        <fullName evidence="6">Phosphate transporter</fullName>
    </recommendedName>
</protein>
<evidence type="ECO:0000256" key="6">
    <source>
        <dbReference type="RuleBase" id="RU363058"/>
    </source>
</evidence>
<proteinExistence type="inferred from homology"/>
<dbReference type="RefSeq" id="WP_005009288.1">
    <property type="nucleotide sequence ID" value="NZ_HG422173.1"/>
</dbReference>
<keyword evidence="2 6" id="KW-0813">Transport</keyword>
<dbReference type="InterPro" id="IPR001204">
    <property type="entry name" value="Phos_transporter"/>
</dbReference>
<comment type="caution">
    <text evidence="7">The sequence shown here is derived from an EMBL/GenBank/DDBJ whole genome shotgun (WGS) entry which is preliminary data.</text>
</comment>
<keyword evidence="8" id="KW-1185">Reference proteome</keyword>
<dbReference type="Pfam" id="PF01384">
    <property type="entry name" value="PHO4"/>
    <property type="match status" value="1"/>
</dbReference>
<feature type="transmembrane region" description="Helical" evidence="6">
    <location>
        <begin position="42"/>
        <end position="64"/>
    </location>
</feature>
<evidence type="ECO:0000256" key="4">
    <source>
        <dbReference type="ARBA" id="ARBA00022989"/>
    </source>
</evidence>
<comment type="subcellular location">
    <subcellularLocation>
        <location evidence="1 6">Membrane</location>
        <topology evidence="1 6">Multi-pass membrane protein</topology>
    </subcellularLocation>
</comment>